<feature type="non-terminal residue" evidence="1">
    <location>
        <position position="1"/>
    </location>
</feature>
<protein>
    <submittedName>
        <fullName evidence="1">Uncharacterized protein</fullName>
    </submittedName>
</protein>
<proteinExistence type="predicted"/>
<accession>A0A0F9H6R3</accession>
<name>A0A0F9H6R3_9ZZZZ</name>
<reference evidence="1" key="1">
    <citation type="journal article" date="2015" name="Nature">
        <title>Complex archaea that bridge the gap between prokaryotes and eukaryotes.</title>
        <authorList>
            <person name="Spang A."/>
            <person name="Saw J.H."/>
            <person name="Jorgensen S.L."/>
            <person name="Zaremba-Niedzwiedzka K."/>
            <person name="Martijn J."/>
            <person name="Lind A.E."/>
            <person name="van Eijk R."/>
            <person name="Schleper C."/>
            <person name="Guy L."/>
            <person name="Ettema T.J."/>
        </authorList>
    </citation>
    <scope>NUCLEOTIDE SEQUENCE</scope>
</reference>
<organism evidence="1">
    <name type="scientific">marine sediment metagenome</name>
    <dbReference type="NCBI Taxonomy" id="412755"/>
    <lineage>
        <taxon>unclassified sequences</taxon>
        <taxon>metagenomes</taxon>
        <taxon>ecological metagenomes</taxon>
    </lineage>
</organism>
<dbReference type="AlphaFoldDB" id="A0A0F9H6R3"/>
<gene>
    <name evidence="1" type="ORF">LCGC14_2099700</name>
</gene>
<sequence length="169" mass="18221">HNQAHGPSQHTTGSADKALYLDSSGDEQEVALVAGGSATLMDRFFRSTSATGAPDFTEIEQTKSITIEDPVAGDKFIIKHFSFPVTIREVHSTRIGGTSVTWNLYQDPNFSVETTKVFSSDVVTSTENTATRSTPNTAAVAENDFLTIEITAISGTPTQFHATVRYTTT</sequence>
<evidence type="ECO:0000313" key="1">
    <source>
        <dbReference type="EMBL" id="KKL70962.1"/>
    </source>
</evidence>
<comment type="caution">
    <text evidence="1">The sequence shown here is derived from an EMBL/GenBank/DDBJ whole genome shotgun (WGS) entry which is preliminary data.</text>
</comment>
<dbReference type="EMBL" id="LAZR01025736">
    <property type="protein sequence ID" value="KKL70962.1"/>
    <property type="molecule type" value="Genomic_DNA"/>
</dbReference>